<dbReference type="EMBL" id="JACHGY010000001">
    <property type="protein sequence ID" value="MBB6431259.1"/>
    <property type="molecule type" value="Genomic_DNA"/>
</dbReference>
<evidence type="ECO:0000313" key="2">
    <source>
        <dbReference type="EMBL" id="MBB6431259.1"/>
    </source>
</evidence>
<organism evidence="2 3">
    <name type="scientific">Algisphaera agarilytica</name>
    <dbReference type="NCBI Taxonomy" id="1385975"/>
    <lineage>
        <taxon>Bacteria</taxon>
        <taxon>Pseudomonadati</taxon>
        <taxon>Planctomycetota</taxon>
        <taxon>Phycisphaerae</taxon>
        <taxon>Phycisphaerales</taxon>
        <taxon>Phycisphaeraceae</taxon>
        <taxon>Algisphaera</taxon>
    </lineage>
</organism>
<feature type="domain" description="Alginate export" evidence="1">
    <location>
        <begin position="56"/>
        <end position="312"/>
    </location>
</feature>
<dbReference type="RefSeq" id="WP_184678742.1">
    <property type="nucleotide sequence ID" value="NZ_JACHGY010000001.1"/>
</dbReference>
<protein>
    <recommendedName>
        <fullName evidence="1">Alginate export domain-containing protein</fullName>
    </recommendedName>
</protein>
<dbReference type="AlphaFoldDB" id="A0A7X0HBB7"/>
<comment type="caution">
    <text evidence="2">The sequence shown here is derived from an EMBL/GenBank/DDBJ whole genome shotgun (WGS) entry which is preliminary data.</text>
</comment>
<accession>A0A7X0HBB7</accession>
<evidence type="ECO:0000259" key="1">
    <source>
        <dbReference type="Pfam" id="PF13372"/>
    </source>
</evidence>
<dbReference type="Proteomes" id="UP000541810">
    <property type="component" value="Unassembled WGS sequence"/>
</dbReference>
<gene>
    <name evidence="2" type="ORF">HNQ40_003065</name>
</gene>
<proteinExistence type="predicted"/>
<keyword evidence="3" id="KW-1185">Reference proteome</keyword>
<sequence>MSLFSKFRPSLVPYTLCMGAVAFPALGQAEGDAPATLEDDTTQTFADAIMSGTVKLNVRARAEIVEQDNLDNAYAYTIRTRLGYLTEEYEGFQFYVEFEDVTAADDDLYNDGPGESTAGLNRAVVADPEVTELNEAWAQYSNAELAGLKVKAGRQVIALDDQRFIGHVGWRQDNQTFDAVRASSNLGLEGFDLTGGYINRVNRIFGEEADFKDTEIVFVNGSYKIKDVGKLTGFGYFLDIEDSPANSNDTVGVRLAGSKPLGDSGMSLAYAGSFAYQEDTGDNPTDYDAMYYAIDLGLKVPETGTFGVGYEVLGSDDGNFAFRTPLATLHKFNGFADVFLVTPADGLEDFYIYYGIPFPKEWKMKGKLVYHYFGGNDSIGKFGQEFDAVVTKKLSSNLSLGAKLAYFDGDEAGFADRTKLTIDLTFAF</sequence>
<name>A0A7X0HBB7_9BACT</name>
<reference evidence="2 3" key="1">
    <citation type="submission" date="2020-08" db="EMBL/GenBank/DDBJ databases">
        <title>Genomic Encyclopedia of Type Strains, Phase IV (KMG-IV): sequencing the most valuable type-strain genomes for metagenomic binning, comparative biology and taxonomic classification.</title>
        <authorList>
            <person name="Goeker M."/>
        </authorList>
    </citation>
    <scope>NUCLEOTIDE SEQUENCE [LARGE SCALE GENOMIC DNA]</scope>
    <source>
        <strain evidence="2 3">DSM 103725</strain>
    </source>
</reference>
<dbReference type="InterPro" id="IPR025388">
    <property type="entry name" value="Alginate_export_dom"/>
</dbReference>
<dbReference type="Pfam" id="PF13372">
    <property type="entry name" value="Alginate_exp"/>
    <property type="match status" value="1"/>
</dbReference>
<evidence type="ECO:0000313" key="3">
    <source>
        <dbReference type="Proteomes" id="UP000541810"/>
    </source>
</evidence>